<evidence type="ECO:0000313" key="4">
    <source>
        <dbReference type="EMBL" id="TNH40524.1"/>
    </source>
</evidence>
<sequence>MRRRGHVHPNAAPNPVTRRPRLRIGTRRRKSGANAMAGLMGAFMKTATKAMTQAATAAVQPPKAAKPKSAKSKPAAKLRAVAPRSARFETGTHTSAHGTRKYRVYLPSAIGAGVPLPLLVMLHGCGQTPEDFAKGTGMNALAEQRGVIVVYPAQPREAHANRCWNWFRPEDQGRDGGEPALLASLTRDMLARYGADPARVYVAGLSAGGSTAMLLAHAYPDLFAAVGCHSGLPPGAAGDKTSAIIAMKQGSPGRRLATPVPTIIFHGSDDHIVTPRNGRFVAIRAVETFPGLRAVELTRTVPGGRAYVRTSHRVGQGRSWVEHWLVRGAGHAWSGGSRAGRFVDPGGPDASAQMLRFFLSHRTTRKTRTAPPA</sequence>
<reference evidence="4 5" key="1">
    <citation type="submission" date="2019-06" db="EMBL/GenBank/DDBJ databases">
        <authorList>
            <person name="Li J."/>
        </authorList>
    </citation>
    <scope>NUCLEOTIDE SEQUENCE [LARGE SCALE GENOMIC DNA]</scope>
    <source>
        <strain evidence="4 5">CGMCC 1.8012</strain>
    </source>
</reference>
<protein>
    <submittedName>
        <fullName evidence="4">PHB depolymerase family esterase</fullName>
    </submittedName>
</protein>
<dbReference type="PANTHER" id="PTHR43037">
    <property type="entry name" value="UNNAMED PRODUCT-RELATED"/>
    <property type="match status" value="1"/>
</dbReference>
<feature type="region of interest" description="Disordered" evidence="3">
    <location>
        <begin position="1"/>
        <end position="31"/>
    </location>
</feature>
<feature type="region of interest" description="Disordered" evidence="3">
    <location>
        <begin position="58"/>
        <end position="82"/>
    </location>
</feature>
<evidence type="ECO:0000256" key="1">
    <source>
        <dbReference type="ARBA" id="ARBA00022729"/>
    </source>
</evidence>
<evidence type="ECO:0000256" key="2">
    <source>
        <dbReference type="ARBA" id="ARBA00022801"/>
    </source>
</evidence>
<dbReference type="InterPro" id="IPR050955">
    <property type="entry name" value="Plant_Biomass_Hydrol_Est"/>
</dbReference>
<name>A0A5C4RA31_9RHOB</name>
<dbReference type="NCBIfam" id="TIGR01840">
    <property type="entry name" value="esterase_phb"/>
    <property type="match status" value="1"/>
</dbReference>
<dbReference type="Pfam" id="PF10503">
    <property type="entry name" value="Esterase_PHB"/>
    <property type="match status" value="1"/>
</dbReference>
<proteinExistence type="predicted"/>
<gene>
    <name evidence="4" type="ORF">FHD67_04780</name>
</gene>
<dbReference type="InterPro" id="IPR010126">
    <property type="entry name" value="Esterase_phb"/>
</dbReference>
<dbReference type="SUPFAM" id="SSF53474">
    <property type="entry name" value="alpha/beta-Hydrolases"/>
    <property type="match status" value="1"/>
</dbReference>
<comment type="caution">
    <text evidence="4">The sequence shown here is derived from an EMBL/GenBank/DDBJ whole genome shotgun (WGS) entry which is preliminary data.</text>
</comment>
<dbReference type="Proteomes" id="UP000304880">
    <property type="component" value="Unassembled WGS sequence"/>
</dbReference>
<dbReference type="PANTHER" id="PTHR43037:SF1">
    <property type="entry name" value="BLL1128 PROTEIN"/>
    <property type="match status" value="1"/>
</dbReference>
<dbReference type="GO" id="GO:0016787">
    <property type="term" value="F:hydrolase activity"/>
    <property type="evidence" value="ECO:0007669"/>
    <property type="project" value="UniProtKB-KW"/>
</dbReference>
<dbReference type="Gene3D" id="3.40.50.1820">
    <property type="entry name" value="alpha/beta hydrolase"/>
    <property type="match status" value="1"/>
</dbReference>
<keyword evidence="5" id="KW-1185">Reference proteome</keyword>
<keyword evidence="2" id="KW-0378">Hydrolase</keyword>
<evidence type="ECO:0000256" key="3">
    <source>
        <dbReference type="SAM" id="MobiDB-lite"/>
    </source>
</evidence>
<accession>A0A5C4RA31</accession>
<keyword evidence="1" id="KW-0732">Signal</keyword>
<organism evidence="4 5">
    <name type="scientific">Paracoccus haeundaensis</name>
    <dbReference type="NCBI Taxonomy" id="225362"/>
    <lineage>
        <taxon>Bacteria</taxon>
        <taxon>Pseudomonadati</taxon>
        <taxon>Pseudomonadota</taxon>
        <taxon>Alphaproteobacteria</taxon>
        <taxon>Rhodobacterales</taxon>
        <taxon>Paracoccaceae</taxon>
        <taxon>Paracoccus</taxon>
    </lineage>
</organism>
<dbReference type="EMBL" id="VDDC01000008">
    <property type="protein sequence ID" value="TNH40524.1"/>
    <property type="molecule type" value="Genomic_DNA"/>
</dbReference>
<dbReference type="InterPro" id="IPR029058">
    <property type="entry name" value="AB_hydrolase_fold"/>
</dbReference>
<feature type="compositionally biased region" description="Basic residues" evidence="3">
    <location>
        <begin position="18"/>
        <end position="31"/>
    </location>
</feature>
<dbReference type="GO" id="GO:0005576">
    <property type="term" value="C:extracellular region"/>
    <property type="evidence" value="ECO:0007669"/>
    <property type="project" value="InterPro"/>
</dbReference>
<evidence type="ECO:0000313" key="5">
    <source>
        <dbReference type="Proteomes" id="UP000304880"/>
    </source>
</evidence>
<dbReference type="AlphaFoldDB" id="A0A5C4RA31"/>
<feature type="compositionally biased region" description="Basic residues" evidence="3">
    <location>
        <begin position="65"/>
        <end position="76"/>
    </location>
</feature>